<evidence type="ECO:0000313" key="1">
    <source>
        <dbReference type="EMBL" id="OGM76920.1"/>
    </source>
</evidence>
<protein>
    <submittedName>
        <fullName evidence="1">Uncharacterized protein</fullName>
    </submittedName>
</protein>
<dbReference type="STRING" id="1802532.A2210_00120"/>
<dbReference type="EMBL" id="MGHS01000015">
    <property type="protein sequence ID" value="OGM76920.1"/>
    <property type="molecule type" value="Genomic_DNA"/>
</dbReference>
<comment type="caution">
    <text evidence="1">The sequence shown here is derived from an EMBL/GenBank/DDBJ whole genome shotgun (WGS) entry which is preliminary data.</text>
</comment>
<reference evidence="1 2" key="1">
    <citation type="journal article" date="2016" name="Nat. Commun.">
        <title>Thousands of microbial genomes shed light on interconnected biogeochemical processes in an aquifer system.</title>
        <authorList>
            <person name="Anantharaman K."/>
            <person name="Brown C.T."/>
            <person name="Hug L.A."/>
            <person name="Sharon I."/>
            <person name="Castelle C.J."/>
            <person name="Probst A.J."/>
            <person name="Thomas B.C."/>
            <person name="Singh A."/>
            <person name="Wilkins M.J."/>
            <person name="Karaoz U."/>
            <person name="Brodie E.L."/>
            <person name="Williams K.H."/>
            <person name="Hubbard S.S."/>
            <person name="Banfield J.F."/>
        </authorList>
    </citation>
    <scope>NUCLEOTIDE SEQUENCE [LARGE SCALE GENOMIC DNA]</scope>
</reference>
<sequence>MEENVGKITRKEFLQKAGVLAAGLAVPPNLRLIPEFDLPIREHQGYLPGGTKVRFVFPTDSENPSEKLLKMNGPSSDFGKFNNTSVLWVPAEKEKTKTDSLTSFFAQGFLKNNLIVRAVGEFNPKTESGWMHEDIETLQHMLNLASERNQRFFGQPIFMTGFLPVFHPNEEEAQMWKSSTIGERLAGLFGQTAVDGKLIHAIQVTVPHIVGGIKNTSEELKEHYLELLIHELGHGWLGGIELPPFDNHSIVRTVGWSRLMRMYEKGVRVAISIDSSLPGYHKALESFAWGLSVSRGHKEFFADLLEKLFKKHGTNSYKFNEEQVVPVAEEIFKEYRLSYTFKDLVSLFNSDESPSNLSYSDFVKAYKANSL</sequence>
<evidence type="ECO:0000313" key="2">
    <source>
        <dbReference type="Proteomes" id="UP000177855"/>
    </source>
</evidence>
<accession>A0A1F8CKR7</accession>
<gene>
    <name evidence="1" type="ORF">A2210_00120</name>
</gene>
<proteinExistence type="predicted"/>
<dbReference type="AlphaFoldDB" id="A0A1F8CKR7"/>
<name>A0A1F8CKR7_9BACT</name>
<organism evidence="1 2">
    <name type="scientific">Candidatus Woesebacteria bacterium RIFOXYA1_FULL_40_18</name>
    <dbReference type="NCBI Taxonomy" id="1802532"/>
    <lineage>
        <taxon>Bacteria</taxon>
        <taxon>Candidatus Woeseibacteriota</taxon>
    </lineage>
</organism>
<dbReference type="Proteomes" id="UP000177855">
    <property type="component" value="Unassembled WGS sequence"/>
</dbReference>